<keyword evidence="3" id="KW-1185">Reference proteome</keyword>
<proteinExistence type="predicted"/>
<name>A0ABT3GDK1_9BACT</name>
<dbReference type="RefSeq" id="WP_264485814.1">
    <property type="nucleotide sequence ID" value="NZ_JAPDDT010000001.1"/>
</dbReference>
<keyword evidence="1" id="KW-0472">Membrane</keyword>
<feature type="transmembrane region" description="Helical" evidence="1">
    <location>
        <begin position="90"/>
        <end position="111"/>
    </location>
</feature>
<dbReference type="Proteomes" id="UP001320876">
    <property type="component" value="Unassembled WGS sequence"/>
</dbReference>
<evidence type="ECO:0000256" key="1">
    <source>
        <dbReference type="SAM" id="Phobius"/>
    </source>
</evidence>
<keyword evidence="1" id="KW-0812">Transmembrane</keyword>
<accession>A0ABT3GDK1</accession>
<evidence type="ECO:0000313" key="2">
    <source>
        <dbReference type="EMBL" id="MCW1921705.1"/>
    </source>
</evidence>
<comment type="caution">
    <text evidence="2">The sequence shown here is derived from an EMBL/GenBank/DDBJ whole genome shotgun (WGS) entry which is preliminary data.</text>
</comment>
<protein>
    <submittedName>
        <fullName evidence="2">Uncharacterized protein</fullName>
    </submittedName>
</protein>
<gene>
    <name evidence="2" type="ORF">OKA05_04020</name>
</gene>
<feature type="transmembrane region" description="Helical" evidence="1">
    <location>
        <begin position="62"/>
        <end position="83"/>
    </location>
</feature>
<sequence length="158" mass="17128">MNLVALALLITALIAFVAFHFLVVDYDSDPSTVEKTPERGWEIWLELIGFLKDADFTEFRGMIAAASFLCATLLVVLAPFLVPVLKRSRLAWWVIVLPAGIATCGFGGIVGVDLLDPLNSYGPGVPCLLAAFAINFIGLLFIRHEAAPDLMADVPRPT</sequence>
<keyword evidence="1" id="KW-1133">Transmembrane helix</keyword>
<reference evidence="2 3" key="1">
    <citation type="submission" date="2022-10" db="EMBL/GenBank/DDBJ databases">
        <title>Luteolibacter arcticus strain CCTCC AB 2014275, whole genome shotgun sequencing project.</title>
        <authorList>
            <person name="Zhao G."/>
            <person name="Shen L."/>
        </authorList>
    </citation>
    <scope>NUCLEOTIDE SEQUENCE [LARGE SCALE GENOMIC DNA]</scope>
    <source>
        <strain evidence="2 3">CCTCC AB 2014275</strain>
    </source>
</reference>
<feature type="transmembrane region" description="Helical" evidence="1">
    <location>
        <begin position="123"/>
        <end position="142"/>
    </location>
</feature>
<organism evidence="2 3">
    <name type="scientific">Luteolibacter arcticus</name>
    <dbReference type="NCBI Taxonomy" id="1581411"/>
    <lineage>
        <taxon>Bacteria</taxon>
        <taxon>Pseudomonadati</taxon>
        <taxon>Verrucomicrobiota</taxon>
        <taxon>Verrucomicrobiia</taxon>
        <taxon>Verrucomicrobiales</taxon>
        <taxon>Verrucomicrobiaceae</taxon>
        <taxon>Luteolibacter</taxon>
    </lineage>
</organism>
<evidence type="ECO:0000313" key="3">
    <source>
        <dbReference type="Proteomes" id="UP001320876"/>
    </source>
</evidence>
<dbReference type="EMBL" id="JAPDDT010000001">
    <property type="protein sequence ID" value="MCW1921705.1"/>
    <property type="molecule type" value="Genomic_DNA"/>
</dbReference>